<dbReference type="STRING" id="554055.A0A2P6VKS0"/>
<dbReference type="SUPFAM" id="SSF52047">
    <property type="entry name" value="RNI-like"/>
    <property type="match status" value="1"/>
</dbReference>
<dbReference type="SUPFAM" id="SSF81383">
    <property type="entry name" value="F-box domain"/>
    <property type="match status" value="1"/>
</dbReference>
<dbReference type="InterPro" id="IPR032675">
    <property type="entry name" value="LRR_dom_sf"/>
</dbReference>
<feature type="region of interest" description="Disordered" evidence="2">
    <location>
        <begin position="1"/>
        <end position="41"/>
    </location>
</feature>
<reference evidence="4 5" key="1">
    <citation type="journal article" date="2018" name="Plant J.">
        <title>Genome sequences of Chlorella sorokiniana UTEX 1602 and Micractinium conductrix SAG 241.80: implications to maltose excretion by a green alga.</title>
        <authorList>
            <person name="Arriola M.B."/>
            <person name="Velmurugan N."/>
            <person name="Zhang Y."/>
            <person name="Plunkett M.H."/>
            <person name="Hondzo H."/>
            <person name="Barney B.M."/>
        </authorList>
    </citation>
    <scope>NUCLEOTIDE SEQUENCE [LARGE SCALE GENOMIC DNA]</scope>
    <source>
        <strain evidence="4 5">SAG 241.80</strain>
    </source>
</reference>
<feature type="region of interest" description="Disordered" evidence="2">
    <location>
        <begin position="64"/>
        <end position="88"/>
    </location>
</feature>
<dbReference type="SMART" id="SM00367">
    <property type="entry name" value="LRR_CC"/>
    <property type="match status" value="5"/>
</dbReference>
<dbReference type="PANTHER" id="PTHR13318">
    <property type="entry name" value="PARTNER OF PAIRED, ISOFORM B-RELATED"/>
    <property type="match status" value="1"/>
</dbReference>
<gene>
    <name evidence="4" type="ORF">C2E20_2473</name>
</gene>
<feature type="compositionally biased region" description="Low complexity" evidence="2">
    <location>
        <begin position="32"/>
        <end position="41"/>
    </location>
</feature>
<keyword evidence="5" id="KW-1185">Reference proteome</keyword>
<dbReference type="Gene3D" id="3.80.10.10">
    <property type="entry name" value="Ribonuclease Inhibitor"/>
    <property type="match status" value="2"/>
</dbReference>
<feature type="compositionally biased region" description="Basic residues" evidence="2">
    <location>
        <begin position="1"/>
        <end position="11"/>
    </location>
</feature>
<dbReference type="Proteomes" id="UP000239649">
    <property type="component" value="Unassembled WGS sequence"/>
</dbReference>
<dbReference type="InterPro" id="IPR036047">
    <property type="entry name" value="F-box-like_dom_sf"/>
</dbReference>
<evidence type="ECO:0000313" key="4">
    <source>
        <dbReference type="EMBL" id="PSC74657.1"/>
    </source>
</evidence>
<protein>
    <submittedName>
        <fullName evidence="4">F-box LRR-repeat 6-like</fullName>
    </submittedName>
</protein>
<dbReference type="OrthoDB" id="423607at2759"/>
<evidence type="ECO:0000259" key="3">
    <source>
        <dbReference type="Pfam" id="PF12937"/>
    </source>
</evidence>
<feature type="compositionally biased region" description="Low complexity" evidence="2">
    <location>
        <begin position="73"/>
        <end position="83"/>
    </location>
</feature>
<dbReference type="InterPro" id="IPR001810">
    <property type="entry name" value="F-box_dom"/>
</dbReference>
<dbReference type="Gene3D" id="1.20.1280.50">
    <property type="match status" value="1"/>
</dbReference>
<evidence type="ECO:0000256" key="2">
    <source>
        <dbReference type="SAM" id="MobiDB-lite"/>
    </source>
</evidence>
<comment type="caution">
    <text evidence="4">The sequence shown here is derived from an EMBL/GenBank/DDBJ whole genome shotgun (WGS) entry which is preliminary data.</text>
</comment>
<organism evidence="4 5">
    <name type="scientific">Micractinium conductrix</name>
    <dbReference type="NCBI Taxonomy" id="554055"/>
    <lineage>
        <taxon>Eukaryota</taxon>
        <taxon>Viridiplantae</taxon>
        <taxon>Chlorophyta</taxon>
        <taxon>core chlorophytes</taxon>
        <taxon>Trebouxiophyceae</taxon>
        <taxon>Chlorellales</taxon>
        <taxon>Chlorellaceae</taxon>
        <taxon>Chlorella clade</taxon>
        <taxon>Micractinium</taxon>
    </lineage>
</organism>
<dbReference type="GO" id="GO:0019005">
    <property type="term" value="C:SCF ubiquitin ligase complex"/>
    <property type="evidence" value="ECO:0007669"/>
    <property type="project" value="TreeGrafter"/>
</dbReference>
<dbReference type="GO" id="GO:0031146">
    <property type="term" value="P:SCF-dependent proteasomal ubiquitin-dependent protein catabolic process"/>
    <property type="evidence" value="ECO:0007669"/>
    <property type="project" value="TreeGrafter"/>
</dbReference>
<feature type="domain" description="F-box" evidence="3">
    <location>
        <begin position="92"/>
        <end position="144"/>
    </location>
</feature>
<dbReference type="Pfam" id="PF12937">
    <property type="entry name" value="F-box-like"/>
    <property type="match status" value="1"/>
</dbReference>
<dbReference type="AlphaFoldDB" id="A0A2P6VKS0"/>
<comment type="subcellular location">
    <subcellularLocation>
        <location evidence="1">Cytoplasm</location>
        <location evidence="1">Cytoskeleton</location>
        <location evidence="1">Cilium axoneme</location>
    </subcellularLocation>
</comment>
<dbReference type="EMBL" id="LHPF02000004">
    <property type="protein sequence ID" value="PSC74657.1"/>
    <property type="molecule type" value="Genomic_DNA"/>
</dbReference>
<evidence type="ECO:0000313" key="5">
    <source>
        <dbReference type="Proteomes" id="UP000239649"/>
    </source>
</evidence>
<accession>A0A2P6VKS0</accession>
<dbReference type="InterPro" id="IPR006553">
    <property type="entry name" value="Leu-rich_rpt_Cys-con_subtyp"/>
</dbReference>
<proteinExistence type="predicted"/>
<evidence type="ECO:0000256" key="1">
    <source>
        <dbReference type="ARBA" id="ARBA00004430"/>
    </source>
</evidence>
<name>A0A2P6VKS0_9CHLO</name>
<dbReference type="GO" id="GO:0005930">
    <property type="term" value="C:axoneme"/>
    <property type="evidence" value="ECO:0007669"/>
    <property type="project" value="UniProtKB-SubCell"/>
</dbReference>
<sequence length="558" mass="57437">MAPKRGQRSRKVGLLGLELANSSDDDDYRPPGASSGAARRVAAAAAAAERTAEDVPLAQRRRQLVHGSGKQQAAASGAGASAAVTGPSTPCPDLPEEVLCHILRLACRPEAGGAIPTAAVAMCVSRSWRAAAEACPDLWHHISLSWRRCRPSDAALARAAPRWTHLRWLSLAGVAGVGDAGLQTLARCCPRLTSLSLAHSTQYSDRGLIAALGAMLGRPAAPGGSSAPLRCLDLSFVQVSPKVSGLDAVVREVLAQQARNPGGPALEELVIEGCPLLSHQGLRAMTEASVDAGAPLLAALRVLNLSQSAGARSDFVLNLERLQYSCPALQELRLNGLCGAYAWSFNATPSALPRDAQPPGFPQLTVCQVAAKANPDMAGLGTGATNVTDACLTRLLAQSPLLQELELSGCERLTPNSLATAVHPSAPLKHALLARSGACCDEAVTFLVDRFGATLEAVDLSWGGSRITDAAVAALARCPRLHSAGLAGTAVTTEGVRALLLAADAHAAAAAAQSAGSSGGGGGQLFHLDVSSCRGLERRVRQAATLDMPRLRAALGLG</sequence>